<dbReference type="Pfam" id="PF00171">
    <property type="entry name" value="Aldedh"/>
    <property type="match status" value="1"/>
</dbReference>
<evidence type="ECO:0000313" key="4">
    <source>
        <dbReference type="EMBL" id="OYX55365.1"/>
    </source>
</evidence>
<evidence type="ECO:0000256" key="1">
    <source>
        <dbReference type="ARBA" id="ARBA00009986"/>
    </source>
</evidence>
<dbReference type="AlphaFoldDB" id="A0A258HEC6"/>
<dbReference type="GO" id="GO:0009450">
    <property type="term" value="P:gamma-aminobutyric acid catabolic process"/>
    <property type="evidence" value="ECO:0007669"/>
    <property type="project" value="TreeGrafter"/>
</dbReference>
<dbReference type="EMBL" id="NCEQ01000014">
    <property type="protein sequence ID" value="OYX55365.1"/>
    <property type="molecule type" value="Genomic_DNA"/>
</dbReference>
<dbReference type="PANTHER" id="PTHR43353">
    <property type="entry name" value="SUCCINATE-SEMIALDEHYDE DEHYDROGENASE, MITOCHONDRIAL"/>
    <property type="match status" value="1"/>
</dbReference>
<dbReference type="PROSITE" id="PS00070">
    <property type="entry name" value="ALDEHYDE_DEHYDR_CYS"/>
    <property type="match status" value="1"/>
</dbReference>
<reference evidence="4 5" key="1">
    <citation type="submission" date="2017-03" db="EMBL/GenBank/DDBJ databases">
        <title>Lifting the veil on microbial sulfur biogeochemistry in mining wastewaters.</title>
        <authorList>
            <person name="Kantor R.S."/>
            <person name="Colenbrander Nelson T."/>
            <person name="Marshall S."/>
            <person name="Bennett D."/>
            <person name="Apte S."/>
            <person name="Camacho D."/>
            <person name="Thomas B.C."/>
            <person name="Warren L.A."/>
            <person name="Banfield J.F."/>
        </authorList>
    </citation>
    <scope>NUCLEOTIDE SEQUENCE [LARGE SCALE GENOMIC DNA]</scope>
    <source>
        <strain evidence="4">32-68-21</strain>
    </source>
</reference>
<proteinExistence type="inferred from homology"/>
<evidence type="ECO:0000256" key="2">
    <source>
        <dbReference type="ARBA" id="ARBA00023002"/>
    </source>
</evidence>
<dbReference type="InterPro" id="IPR016161">
    <property type="entry name" value="Ald_DH/histidinol_DH"/>
</dbReference>
<feature type="domain" description="Aldehyde dehydrogenase" evidence="3">
    <location>
        <begin position="30"/>
        <end position="479"/>
    </location>
</feature>
<dbReference type="GO" id="GO:0004777">
    <property type="term" value="F:succinate-semialdehyde dehydrogenase (NAD+) activity"/>
    <property type="evidence" value="ECO:0007669"/>
    <property type="project" value="TreeGrafter"/>
</dbReference>
<dbReference type="InterPro" id="IPR016163">
    <property type="entry name" value="Ald_DH_C"/>
</dbReference>
<comment type="similarity">
    <text evidence="1">Belongs to the aldehyde dehydrogenase family.</text>
</comment>
<dbReference type="Proteomes" id="UP000216147">
    <property type="component" value="Unassembled WGS sequence"/>
</dbReference>
<dbReference type="Gene3D" id="3.40.605.10">
    <property type="entry name" value="Aldehyde Dehydrogenase, Chain A, domain 1"/>
    <property type="match status" value="1"/>
</dbReference>
<sequence length="484" mass="51102">MNTAARTAGLKLLREHAFIAGEAIPAGANGIAVDDPATGEIIGHIPDLGVAGTERAIQAAHDAFPDWSRSDPHRRARFLRDWAALIDENTEGLGALMAIENGKPFEEAKGEVTYANGFIKWFAGEAERLIGETQDSPLGHVILTFREAVGPCALITPWNFPAAMLTRKLGPAFAAGCTAVVKPASQTPFTAIALAELAYKAGLPKGALSVITGDAATIGGVLTASPLIRKLSFTGSTPVGRKLAEQCAPTLKRVSMELGGAAPLIVFEDADLDLAVLETIKGKFRNSGQTCVCPNRVYVQASVAEAYATKLAEAVSKIPVGPAFEDGVKVGPLIEDKALAKVEDHLKRVQASGGKVLTGGARHELGGRFFQPTVTLGGDDSLFRHEETFGPLIAVFPFDTEDEVLGKANDSEFGLASYLFTRDLDRAMRIGRRIEAGMIGINTGLISTAAAPFGGVKQSGYGREGSTHGIEEYVDIKQVTLALK</sequence>
<dbReference type="InterPro" id="IPR050740">
    <property type="entry name" value="Aldehyde_DH_Superfamily"/>
</dbReference>
<evidence type="ECO:0000313" key="5">
    <source>
        <dbReference type="Proteomes" id="UP000216147"/>
    </source>
</evidence>
<organism evidence="4 5">
    <name type="scientific">Brevundimonas subvibrioides</name>
    <dbReference type="NCBI Taxonomy" id="74313"/>
    <lineage>
        <taxon>Bacteria</taxon>
        <taxon>Pseudomonadati</taxon>
        <taxon>Pseudomonadota</taxon>
        <taxon>Alphaproteobacteria</taxon>
        <taxon>Caulobacterales</taxon>
        <taxon>Caulobacteraceae</taxon>
        <taxon>Brevundimonas</taxon>
    </lineage>
</organism>
<dbReference type="InterPro" id="IPR016162">
    <property type="entry name" value="Ald_DH_N"/>
</dbReference>
<dbReference type="InterPro" id="IPR016160">
    <property type="entry name" value="Ald_DH_CS_CYS"/>
</dbReference>
<dbReference type="FunFam" id="3.40.605.10:FF:000005">
    <property type="entry name" value="Succinate-semialdehyde dehydrogenase I"/>
    <property type="match status" value="1"/>
</dbReference>
<comment type="caution">
    <text evidence="4">The sequence shown here is derived from an EMBL/GenBank/DDBJ whole genome shotgun (WGS) entry which is preliminary data.</text>
</comment>
<evidence type="ECO:0000259" key="3">
    <source>
        <dbReference type="Pfam" id="PF00171"/>
    </source>
</evidence>
<dbReference type="InterPro" id="IPR015590">
    <property type="entry name" value="Aldehyde_DH_dom"/>
</dbReference>
<accession>A0A258HEC6</accession>
<dbReference type="SUPFAM" id="SSF53720">
    <property type="entry name" value="ALDH-like"/>
    <property type="match status" value="1"/>
</dbReference>
<dbReference type="PANTHER" id="PTHR43353:SF5">
    <property type="entry name" value="SUCCINATE-SEMIALDEHYDE DEHYDROGENASE, MITOCHONDRIAL"/>
    <property type="match status" value="1"/>
</dbReference>
<dbReference type="Gene3D" id="3.40.309.10">
    <property type="entry name" value="Aldehyde Dehydrogenase, Chain A, domain 2"/>
    <property type="match status" value="1"/>
</dbReference>
<dbReference type="CDD" id="cd07103">
    <property type="entry name" value="ALDH_F5_SSADH_GabD"/>
    <property type="match status" value="1"/>
</dbReference>
<dbReference type="FunFam" id="3.40.309.10:FF:000004">
    <property type="entry name" value="Succinate-semialdehyde dehydrogenase I"/>
    <property type="match status" value="1"/>
</dbReference>
<name>A0A258HEC6_9CAUL</name>
<gene>
    <name evidence="4" type="primary">gabD</name>
    <name evidence="4" type="ORF">B7Y86_13635</name>
</gene>
<keyword evidence="2" id="KW-0560">Oxidoreductase</keyword>
<protein>
    <submittedName>
        <fullName evidence="4">Succinate-semialdehyde dehydrogenase (NADP(+))</fullName>
    </submittedName>
</protein>